<name>A0AAV9J0Z1_CYACA</name>
<dbReference type="InterPro" id="IPR045113">
    <property type="entry name" value="Rpb7-like"/>
</dbReference>
<dbReference type="PANTHER" id="PTHR12709">
    <property type="entry name" value="DNA-DIRECTED RNA POLYMERASE II, III"/>
    <property type="match status" value="1"/>
</dbReference>
<feature type="domain" description="RNA polymerase III subunit Rpc25" evidence="6">
    <location>
        <begin position="89"/>
        <end position="193"/>
    </location>
</feature>
<evidence type="ECO:0000256" key="1">
    <source>
        <dbReference type="ARBA" id="ARBA00004123"/>
    </source>
</evidence>
<feature type="compositionally biased region" description="Low complexity" evidence="5">
    <location>
        <begin position="175"/>
        <end position="197"/>
    </location>
</feature>
<dbReference type="SUPFAM" id="SSF88798">
    <property type="entry name" value="N-terminal, heterodimerisation domain of RBP7 (RpoE)"/>
    <property type="match status" value="1"/>
</dbReference>
<evidence type="ECO:0000256" key="5">
    <source>
        <dbReference type="SAM" id="MobiDB-lite"/>
    </source>
</evidence>
<evidence type="ECO:0000313" key="7">
    <source>
        <dbReference type="EMBL" id="KAK4538041.1"/>
    </source>
</evidence>
<accession>A0AAV9J0Z1</accession>
<dbReference type="InterPro" id="IPR013238">
    <property type="entry name" value="RNA_pol_III_Rbc25"/>
</dbReference>
<evidence type="ECO:0000256" key="4">
    <source>
        <dbReference type="ARBA" id="ARBA00023163"/>
    </source>
</evidence>
<evidence type="ECO:0000256" key="3">
    <source>
        <dbReference type="ARBA" id="ARBA00022478"/>
    </source>
</evidence>
<dbReference type="Pfam" id="PF08292">
    <property type="entry name" value="RNA_pol_Rbc25"/>
    <property type="match status" value="1"/>
</dbReference>
<dbReference type="AlphaFoldDB" id="A0AAV9J0Z1"/>
<dbReference type="SUPFAM" id="SSF50249">
    <property type="entry name" value="Nucleic acid-binding proteins"/>
    <property type="match status" value="1"/>
</dbReference>
<dbReference type="GO" id="GO:0005666">
    <property type="term" value="C:RNA polymerase III complex"/>
    <property type="evidence" value="ECO:0007669"/>
    <property type="project" value="TreeGrafter"/>
</dbReference>
<protein>
    <recommendedName>
        <fullName evidence="6">RNA polymerase III subunit Rpc25 domain-containing protein</fullName>
    </recommendedName>
</protein>
<sequence length="314" mass="35061">MFRLIRLECRVGIPPSLLHHTLSDALLHAAKQRFCGRVLPPYGLTVTVQSAVPRVCPHSPPFHPVDGHTGQCWVTVQADVVVWAPQPHEVLLAQVRSCSPQGVRASALNGFDVVLVPPGSLMEPCTWDEERRCWSWRYAEEEFVVHEADWVRVRVERVEFREGGGDEGAAGYSKGAAQAVRQWRQQQQQQQQQQQRGRVGRDVHQSGGEVKGGEAATAIPASVSLWPPPAPLPSLHADEAEAGKSMPEAHASPYRCLPDERELWESDLLPMRVWARMDRPGLGCVEWWASPAEHPRWRETARGEGEEVSMRNGP</sequence>
<reference evidence="7 8" key="1">
    <citation type="submission" date="2022-07" db="EMBL/GenBank/DDBJ databases">
        <title>Genome-wide signatures of adaptation to extreme environments.</title>
        <authorList>
            <person name="Cho C.H."/>
            <person name="Yoon H.S."/>
        </authorList>
    </citation>
    <scope>NUCLEOTIDE SEQUENCE [LARGE SCALE GENOMIC DNA]</scope>
    <source>
        <strain evidence="7 8">DBV 063 E5</strain>
    </source>
</reference>
<dbReference type="Proteomes" id="UP001301350">
    <property type="component" value="Unassembled WGS sequence"/>
</dbReference>
<dbReference type="InterPro" id="IPR036898">
    <property type="entry name" value="RNA_pol_Rpb7-like_N_sf"/>
</dbReference>
<keyword evidence="3" id="KW-0240">DNA-directed RNA polymerase</keyword>
<comment type="subcellular location">
    <subcellularLocation>
        <location evidence="1">Nucleus</location>
    </subcellularLocation>
</comment>
<dbReference type="Gene3D" id="2.40.50.140">
    <property type="entry name" value="Nucleic acid-binding proteins"/>
    <property type="match status" value="1"/>
</dbReference>
<gene>
    <name evidence="7" type="ORF">CDCA_CDCA15G4066</name>
</gene>
<dbReference type="Gene3D" id="3.30.1490.120">
    <property type="entry name" value="RNA polymerase Rpb7-like, N-terminal domain"/>
    <property type="match status" value="1"/>
</dbReference>
<keyword evidence="8" id="KW-1185">Reference proteome</keyword>
<evidence type="ECO:0000313" key="8">
    <source>
        <dbReference type="Proteomes" id="UP001301350"/>
    </source>
</evidence>
<comment type="caution">
    <text evidence="7">The sequence shown here is derived from an EMBL/GenBank/DDBJ whole genome shotgun (WGS) entry which is preliminary data.</text>
</comment>
<feature type="region of interest" description="Disordered" evidence="5">
    <location>
        <begin position="293"/>
        <end position="314"/>
    </location>
</feature>
<organism evidence="7 8">
    <name type="scientific">Cyanidium caldarium</name>
    <name type="common">Red alga</name>
    <dbReference type="NCBI Taxonomy" id="2771"/>
    <lineage>
        <taxon>Eukaryota</taxon>
        <taxon>Rhodophyta</taxon>
        <taxon>Bangiophyceae</taxon>
        <taxon>Cyanidiales</taxon>
        <taxon>Cyanidiaceae</taxon>
        <taxon>Cyanidium</taxon>
    </lineage>
</organism>
<dbReference type="GO" id="GO:0006384">
    <property type="term" value="P:transcription initiation at RNA polymerase III promoter"/>
    <property type="evidence" value="ECO:0007669"/>
    <property type="project" value="TreeGrafter"/>
</dbReference>
<proteinExistence type="inferred from homology"/>
<evidence type="ECO:0000256" key="2">
    <source>
        <dbReference type="ARBA" id="ARBA00009307"/>
    </source>
</evidence>
<keyword evidence="4" id="KW-0804">Transcription</keyword>
<evidence type="ECO:0000259" key="6">
    <source>
        <dbReference type="Pfam" id="PF08292"/>
    </source>
</evidence>
<comment type="similarity">
    <text evidence="2">Belongs to the eukaryotic RPB7/RPC8 RNA polymerase subunit family.</text>
</comment>
<dbReference type="EMBL" id="JANCYW010000015">
    <property type="protein sequence ID" value="KAK4538041.1"/>
    <property type="molecule type" value="Genomic_DNA"/>
</dbReference>
<feature type="region of interest" description="Disordered" evidence="5">
    <location>
        <begin position="163"/>
        <end position="214"/>
    </location>
</feature>
<dbReference type="InterPro" id="IPR012340">
    <property type="entry name" value="NA-bd_OB-fold"/>
</dbReference>
<dbReference type="PANTHER" id="PTHR12709:SF1">
    <property type="entry name" value="DNA-DIRECTED RNA POLYMERASE III SUBUNIT RPC8"/>
    <property type="match status" value="1"/>
</dbReference>